<comment type="subcellular location">
    <subcellularLocation>
        <location evidence="1">Cell membrane</location>
        <topology evidence="1">Multi-pass membrane protein</topology>
    </subcellularLocation>
</comment>
<dbReference type="AlphaFoldDB" id="A0A6J7JHN1"/>
<gene>
    <name evidence="13" type="ORF">UFOPK3789_00186</name>
</gene>
<dbReference type="HAMAP" id="MF_00154">
    <property type="entry name" value="CyoE_CtaB"/>
    <property type="match status" value="1"/>
</dbReference>
<dbReference type="Gene3D" id="1.10.357.140">
    <property type="entry name" value="UbiA prenyltransferase"/>
    <property type="match status" value="1"/>
</dbReference>
<name>A0A6J7JHN1_9ZZZZ</name>
<feature type="transmembrane region" description="Helical" evidence="12">
    <location>
        <begin position="74"/>
        <end position="95"/>
    </location>
</feature>
<organism evidence="13">
    <name type="scientific">freshwater metagenome</name>
    <dbReference type="NCBI Taxonomy" id="449393"/>
    <lineage>
        <taxon>unclassified sequences</taxon>
        <taxon>metagenomes</taxon>
        <taxon>ecological metagenomes</taxon>
    </lineage>
</organism>
<evidence type="ECO:0000256" key="8">
    <source>
        <dbReference type="ARBA" id="ARBA00023136"/>
    </source>
</evidence>
<keyword evidence="8 12" id="KW-0472">Membrane</keyword>
<dbReference type="InterPro" id="IPR044878">
    <property type="entry name" value="UbiA_sf"/>
</dbReference>
<dbReference type="GO" id="GO:0006783">
    <property type="term" value="P:heme biosynthetic process"/>
    <property type="evidence" value="ECO:0007669"/>
    <property type="project" value="UniProtKB-KW"/>
</dbReference>
<keyword evidence="6 12" id="KW-1133">Transmembrane helix</keyword>
<keyword evidence="5 12" id="KW-0812">Transmembrane</keyword>
<proteinExistence type="inferred from homology"/>
<evidence type="ECO:0000256" key="2">
    <source>
        <dbReference type="ARBA" id="ARBA00004919"/>
    </source>
</evidence>
<dbReference type="EMBL" id="CAFBNL010000006">
    <property type="protein sequence ID" value="CAB4942836.1"/>
    <property type="molecule type" value="Genomic_DNA"/>
</dbReference>
<keyword evidence="4" id="KW-0808">Transferase</keyword>
<keyword evidence="7" id="KW-0350">Heme biosynthesis</keyword>
<protein>
    <recommendedName>
        <fullName evidence="9">Protoheme IX farnesyltransferase</fullName>
    </recommendedName>
    <alternativeName>
        <fullName evidence="10">Heme B farnesyltransferase</fullName>
    </alternativeName>
</protein>
<dbReference type="PANTHER" id="PTHR43448">
    <property type="entry name" value="PROTOHEME IX FARNESYLTRANSFERASE, MITOCHONDRIAL"/>
    <property type="match status" value="1"/>
</dbReference>
<dbReference type="FunFam" id="1.10.357.140:FF:000001">
    <property type="entry name" value="Protoheme IX farnesyltransferase"/>
    <property type="match status" value="1"/>
</dbReference>
<evidence type="ECO:0000256" key="11">
    <source>
        <dbReference type="SAM" id="MobiDB-lite"/>
    </source>
</evidence>
<evidence type="ECO:0000256" key="12">
    <source>
        <dbReference type="SAM" id="Phobius"/>
    </source>
</evidence>
<dbReference type="Pfam" id="PF01040">
    <property type="entry name" value="UbiA"/>
    <property type="match status" value="1"/>
</dbReference>
<dbReference type="GO" id="GO:0008495">
    <property type="term" value="F:protoheme IX farnesyltransferase activity"/>
    <property type="evidence" value="ECO:0007669"/>
    <property type="project" value="InterPro"/>
</dbReference>
<dbReference type="GO" id="GO:0005886">
    <property type="term" value="C:plasma membrane"/>
    <property type="evidence" value="ECO:0007669"/>
    <property type="project" value="UniProtKB-SubCell"/>
</dbReference>
<evidence type="ECO:0000256" key="7">
    <source>
        <dbReference type="ARBA" id="ARBA00023133"/>
    </source>
</evidence>
<evidence type="ECO:0000256" key="6">
    <source>
        <dbReference type="ARBA" id="ARBA00022989"/>
    </source>
</evidence>
<feature type="transmembrane region" description="Helical" evidence="12">
    <location>
        <begin position="170"/>
        <end position="189"/>
    </location>
</feature>
<feature type="region of interest" description="Disordered" evidence="11">
    <location>
        <begin position="1"/>
        <end position="22"/>
    </location>
</feature>
<dbReference type="NCBIfam" id="NF003349">
    <property type="entry name" value="PRK04375.1-2"/>
    <property type="match status" value="1"/>
</dbReference>
<feature type="transmembrane region" description="Helical" evidence="12">
    <location>
        <begin position="237"/>
        <end position="260"/>
    </location>
</feature>
<comment type="pathway">
    <text evidence="2">Porphyrin-containing compound metabolism; heme O biosynthesis; heme O from protoheme: step 1/1.</text>
</comment>
<feature type="transmembrane region" description="Helical" evidence="12">
    <location>
        <begin position="116"/>
        <end position="136"/>
    </location>
</feature>
<dbReference type="InterPro" id="IPR000537">
    <property type="entry name" value="UbiA_prenyltransferase"/>
</dbReference>
<evidence type="ECO:0000313" key="13">
    <source>
        <dbReference type="EMBL" id="CAB4942836.1"/>
    </source>
</evidence>
<sequence>MSALYEPNPAVPESPQALDEVSREPMGKVKQTGALNKLRIYFMLTKPRVIELLLVTTLPSMILAKGGLPSLGLMLSVLLGGALAAGGANTVNCYIERDRDQIMKRTHGRPLPMGEVSPNAALIFGLTLEVIAFIWLSLTANVLSAALALSAMLFYIFVYTIWLKPRSPQNIVIGGAAGAVPALVGWAAVTGSLAIAPWLLFLIIFLWTPPHFWALAVRYRDDYAKAGIPMLPVVKGLKVAGQQIFIYSVLVALASISLQLTGTVGWIYTASAFILGSLFVGLAFRLMRGMTPESAIKFFMFSNTYLAILFAMVAVDVLVRNALG</sequence>
<evidence type="ECO:0000256" key="9">
    <source>
        <dbReference type="ARBA" id="ARBA00040810"/>
    </source>
</evidence>
<accession>A0A6J7JHN1</accession>
<evidence type="ECO:0000256" key="1">
    <source>
        <dbReference type="ARBA" id="ARBA00004651"/>
    </source>
</evidence>
<dbReference type="NCBIfam" id="TIGR01473">
    <property type="entry name" value="cyoE_ctaB"/>
    <property type="match status" value="1"/>
</dbReference>
<feature type="transmembrane region" description="Helical" evidence="12">
    <location>
        <begin position="266"/>
        <end position="286"/>
    </location>
</feature>
<feature type="transmembrane region" description="Helical" evidence="12">
    <location>
        <begin position="298"/>
        <end position="319"/>
    </location>
</feature>
<evidence type="ECO:0000256" key="5">
    <source>
        <dbReference type="ARBA" id="ARBA00022692"/>
    </source>
</evidence>
<evidence type="ECO:0000256" key="4">
    <source>
        <dbReference type="ARBA" id="ARBA00022679"/>
    </source>
</evidence>
<feature type="transmembrane region" description="Helical" evidence="12">
    <location>
        <begin position="195"/>
        <end position="216"/>
    </location>
</feature>
<evidence type="ECO:0000256" key="10">
    <source>
        <dbReference type="ARBA" id="ARBA00042475"/>
    </source>
</evidence>
<dbReference type="PANTHER" id="PTHR43448:SF7">
    <property type="entry name" value="4-HYDROXYBENZOATE SOLANESYLTRANSFERASE"/>
    <property type="match status" value="1"/>
</dbReference>
<dbReference type="CDD" id="cd13957">
    <property type="entry name" value="PT_UbiA_Cox10"/>
    <property type="match status" value="1"/>
</dbReference>
<reference evidence="13" key="1">
    <citation type="submission" date="2020-05" db="EMBL/GenBank/DDBJ databases">
        <authorList>
            <person name="Chiriac C."/>
            <person name="Salcher M."/>
            <person name="Ghai R."/>
            <person name="Kavagutti S V."/>
        </authorList>
    </citation>
    <scope>NUCLEOTIDE SEQUENCE</scope>
</reference>
<dbReference type="InterPro" id="IPR006369">
    <property type="entry name" value="Protohaem_IX_farnesylTrfase"/>
</dbReference>
<feature type="transmembrane region" description="Helical" evidence="12">
    <location>
        <begin position="142"/>
        <end position="163"/>
    </location>
</feature>
<keyword evidence="3" id="KW-1003">Cell membrane</keyword>
<evidence type="ECO:0000256" key="3">
    <source>
        <dbReference type="ARBA" id="ARBA00022475"/>
    </source>
</evidence>